<feature type="domain" description="DUF4143" evidence="2">
    <location>
        <begin position="226"/>
        <end position="388"/>
    </location>
</feature>
<dbReference type="InterPro" id="IPR025420">
    <property type="entry name" value="DUF4143"/>
</dbReference>
<dbReference type="Proteomes" id="UP000831562">
    <property type="component" value="Chromosome"/>
</dbReference>
<dbReference type="EMBL" id="CP097092">
    <property type="protein sequence ID" value="UQF77968.1"/>
    <property type="molecule type" value="Genomic_DNA"/>
</dbReference>
<keyword evidence="3" id="KW-0547">Nucleotide-binding</keyword>
<dbReference type="InterPro" id="IPR041682">
    <property type="entry name" value="AAA_14"/>
</dbReference>
<dbReference type="Gene3D" id="3.40.50.300">
    <property type="entry name" value="P-loop containing nucleotide triphosphate hydrolases"/>
    <property type="match status" value="1"/>
</dbReference>
<dbReference type="SUPFAM" id="SSF52540">
    <property type="entry name" value="P-loop containing nucleoside triphosphate hydrolases"/>
    <property type="match status" value="1"/>
</dbReference>
<dbReference type="GO" id="GO:0005524">
    <property type="term" value="F:ATP binding"/>
    <property type="evidence" value="ECO:0007669"/>
    <property type="project" value="UniProtKB-KW"/>
</dbReference>
<evidence type="ECO:0000259" key="2">
    <source>
        <dbReference type="Pfam" id="PF13635"/>
    </source>
</evidence>
<sequence>MLKRKAYQRLEDWKRYKTKQALLVKGARQVGKTTLVRQFAADNYEILAEVNFFDNKTAKETVMRAIDADDLLLRLSVLSGKELEAGKTLVFLDEIQECGADLLTWIKMLLERTDYDYILSGSLLGLEVSNISSLPVGFLQEVTLYPLDFEEFCWASGIGKTALEAVSACMESLTPVPDYLHDKLTDTFYRYLLVGGMPDVVQAFVDNNDLLRARNLQRGIVNMYEMDMAKYVSDTLEARQVQMVYESIPSQLNSENKRFKYARLGKSLRFASLEFAFDWLEHVGVALPAFRVNEPTFPLAAHEDRNMLKLYANDVGLLTAQMMGDVDIDILNRRSSINFGSIFENVAAQEFKACGRELRYYNSSKIGEVDFVLQGQQGGIDLCEIKSGKNYRRHSALDNLLTTKNYSFEHVYVFHDGNVDTPEAFEGVTYLPIYMMGMALG</sequence>
<dbReference type="PANTHER" id="PTHR33295">
    <property type="entry name" value="ATPASE"/>
    <property type="match status" value="1"/>
</dbReference>
<evidence type="ECO:0000313" key="4">
    <source>
        <dbReference type="Proteomes" id="UP000831562"/>
    </source>
</evidence>
<dbReference type="PANTHER" id="PTHR33295:SF7">
    <property type="entry name" value="ATPASE"/>
    <property type="match status" value="1"/>
</dbReference>
<dbReference type="AlphaFoldDB" id="A0A9E7D557"/>
<organism evidence="3 4">
    <name type="scientific">Lancefieldella parvula</name>
    <dbReference type="NCBI Taxonomy" id="1382"/>
    <lineage>
        <taxon>Bacteria</taxon>
        <taxon>Bacillati</taxon>
        <taxon>Actinomycetota</taxon>
        <taxon>Coriobacteriia</taxon>
        <taxon>Coriobacteriales</taxon>
        <taxon>Atopobiaceae</taxon>
        <taxon>Lancefieldella</taxon>
    </lineage>
</organism>
<proteinExistence type="predicted"/>
<gene>
    <name evidence="3" type="ORF">M3I19_06755</name>
</gene>
<accession>A0A9E7D557</accession>
<evidence type="ECO:0000313" key="3">
    <source>
        <dbReference type="EMBL" id="UQF77968.1"/>
    </source>
</evidence>
<dbReference type="Pfam" id="PF13173">
    <property type="entry name" value="AAA_14"/>
    <property type="match status" value="1"/>
</dbReference>
<reference evidence="3" key="1">
    <citation type="submission" date="2022-05" db="EMBL/GenBank/DDBJ databases">
        <title>Using nanopore sequencing to obtain complete genomes from saliva samples.</title>
        <authorList>
            <person name="Baker J.L."/>
        </authorList>
    </citation>
    <scope>NUCLEOTIDE SEQUENCE</scope>
    <source>
        <strain evidence="3">JCVI-JB-Lp32</strain>
    </source>
</reference>
<protein>
    <submittedName>
        <fullName evidence="3">ATP-binding protein</fullName>
    </submittedName>
</protein>
<evidence type="ECO:0000259" key="1">
    <source>
        <dbReference type="Pfam" id="PF13173"/>
    </source>
</evidence>
<keyword evidence="3" id="KW-0067">ATP-binding</keyword>
<dbReference type="InterPro" id="IPR027417">
    <property type="entry name" value="P-loop_NTPase"/>
</dbReference>
<dbReference type="Pfam" id="PF13635">
    <property type="entry name" value="DUF4143"/>
    <property type="match status" value="1"/>
</dbReference>
<name>A0A9E7D557_9ACTN</name>
<feature type="domain" description="AAA" evidence="1">
    <location>
        <begin position="19"/>
        <end position="153"/>
    </location>
</feature>